<reference evidence="1" key="1">
    <citation type="submission" date="2022-10" db="EMBL/GenBank/DDBJ databases">
        <title>Complete Genome of Trichothecium roseum strain YXFP-22015, a Plant Pathogen Isolated from Citrus.</title>
        <authorList>
            <person name="Wang Y."/>
            <person name="Zhu L."/>
        </authorList>
    </citation>
    <scope>NUCLEOTIDE SEQUENCE</scope>
    <source>
        <strain evidence="1">YXFP-22015</strain>
    </source>
</reference>
<dbReference type="Proteomes" id="UP001163324">
    <property type="component" value="Chromosome 2"/>
</dbReference>
<dbReference type="EMBL" id="CM047941">
    <property type="protein sequence ID" value="KAI9902437.1"/>
    <property type="molecule type" value="Genomic_DNA"/>
</dbReference>
<organism evidence="1 2">
    <name type="scientific">Trichothecium roseum</name>
    <dbReference type="NCBI Taxonomy" id="47278"/>
    <lineage>
        <taxon>Eukaryota</taxon>
        <taxon>Fungi</taxon>
        <taxon>Dikarya</taxon>
        <taxon>Ascomycota</taxon>
        <taxon>Pezizomycotina</taxon>
        <taxon>Sordariomycetes</taxon>
        <taxon>Hypocreomycetidae</taxon>
        <taxon>Hypocreales</taxon>
        <taxon>Hypocreales incertae sedis</taxon>
        <taxon>Trichothecium</taxon>
    </lineage>
</organism>
<sequence length="334" mass="37560">MYLRSSSRASRRIVGRSPVRPRLLQPQRLSSCKPLTLLRGRPAPTLTRFQSTNHLNAQSSLRYSTSTMAELQEQLNPALLRELHDFWFEGCKTEAEFVLPKQETMMRWFMGGDDFDAQCVKRFAPALEAIRAAGITTSAQVLESAKPQSPDEWVSLLLLLDQMPRNCYRGAAASTAFTVFDPIAQGVALKAIQQHNIPDGASEVRWQFGRRPWFYLPLMHSESPDLHDLAIIQYGRMEADMDHLIHSSPSESPEAGEWERRAAVVVRADAEGAKKFVASNTEFEQKHYDIIKKFGRYPHRNAALGREPTTEEVEYLANGGETFGAPAKKAKADA</sequence>
<proteinExistence type="predicted"/>
<keyword evidence="2" id="KW-1185">Reference proteome</keyword>
<comment type="caution">
    <text evidence="1">The sequence shown here is derived from an EMBL/GenBank/DDBJ whole genome shotgun (WGS) entry which is preliminary data.</text>
</comment>
<name>A0ACC0V964_9HYPO</name>
<gene>
    <name evidence="1" type="ORF">N3K66_001789</name>
</gene>
<accession>A0ACC0V964</accession>
<protein>
    <submittedName>
        <fullName evidence="1">Uncharacterized protein</fullName>
    </submittedName>
</protein>
<evidence type="ECO:0000313" key="2">
    <source>
        <dbReference type="Proteomes" id="UP001163324"/>
    </source>
</evidence>
<evidence type="ECO:0000313" key="1">
    <source>
        <dbReference type="EMBL" id="KAI9902437.1"/>
    </source>
</evidence>